<evidence type="ECO:0000256" key="1">
    <source>
        <dbReference type="SAM" id="Phobius"/>
    </source>
</evidence>
<dbReference type="EMBL" id="JAFFJS010000001">
    <property type="protein sequence ID" value="MBM9432433.1"/>
    <property type="molecule type" value="Genomic_DNA"/>
</dbReference>
<name>A0ABS2TEA5_9ACTO</name>
<evidence type="ECO:0008006" key="4">
    <source>
        <dbReference type="Google" id="ProtNLM"/>
    </source>
</evidence>
<proteinExistence type="predicted"/>
<accession>A0ABS2TEA5</accession>
<feature type="transmembrane region" description="Helical" evidence="1">
    <location>
        <begin position="257"/>
        <end position="278"/>
    </location>
</feature>
<evidence type="ECO:0000313" key="2">
    <source>
        <dbReference type="EMBL" id="MBM9432433.1"/>
    </source>
</evidence>
<keyword evidence="1" id="KW-0472">Membrane</keyword>
<feature type="transmembrane region" description="Helical" evidence="1">
    <location>
        <begin position="193"/>
        <end position="211"/>
    </location>
</feature>
<dbReference type="Proteomes" id="UP000705983">
    <property type="component" value="Unassembled WGS sequence"/>
</dbReference>
<gene>
    <name evidence="2" type="ORF">JVW63_01740</name>
</gene>
<feature type="transmembrane region" description="Helical" evidence="1">
    <location>
        <begin position="65"/>
        <end position="81"/>
    </location>
</feature>
<comment type="caution">
    <text evidence="2">The sequence shown here is derived from an EMBL/GenBank/DDBJ whole genome shotgun (WGS) entry which is preliminary data.</text>
</comment>
<keyword evidence="3" id="KW-1185">Reference proteome</keyword>
<feature type="transmembrane region" description="Helical" evidence="1">
    <location>
        <begin position="168"/>
        <end position="187"/>
    </location>
</feature>
<feature type="transmembrane region" description="Helical" evidence="1">
    <location>
        <begin position="290"/>
        <end position="308"/>
    </location>
</feature>
<feature type="transmembrane region" description="Helical" evidence="1">
    <location>
        <begin position="36"/>
        <end position="53"/>
    </location>
</feature>
<dbReference type="RefSeq" id="WP_187995984.1">
    <property type="nucleotide sequence ID" value="NZ_JACEXG010000001.1"/>
</dbReference>
<keyword evidence="1" id="KW-1133">Transmembrane helix</keyword>
<protein>
    <recommendedName>
        <fullName evidence="4">Beta-carotene 15,15'-monooxygenase</fullName>
    </recommendedName>
</protein>
<feature type="transmembrane region" description="Helical" evidence="1">
    <location>
        <begin position="223"/>
        <end position="245"/>
    </location>
</feature>
<organism evidence="2 3">
    <name type="scientific">Flaviflexus equikiangi</name>
    <dbReference type="NCBI Taxonomy" id="2758573"/>
    <lineage>
        <taxon>Bacteria</taxon>
        <taxon>Bacillati</taxon>
        <taxon>Actinomycetota</taxon>
        <taxon>Actinomycetes</taxon>
        <taxon>Actinomycetales</taxon>
        <taxon>Actinomycetaceae</taxon>
        <taxon>Flaviflexus</taxon>
    </lineage>
</organism>
<evidence type="ECO:0000313" key="3">
    <source>
        <dbReference type="Proteomes" id="UP000705983"/>
    </source>
</evidence>
<sequence length="361" mass="37532">MRWSLLFLGGASLLLGLSLALSLLGVWPSLPPADSSAHAQAMTLGFLGTLISLERAIALRERWAMLSPAALGIGGILLLVLPPVAHVLHTLGMLLLVIVYAKLSNRGLTIALSIQILGSLAGMGAAILWWAGVPTPAVIPWLTAFLVLTIVGERVELAAFALPQHAEIVAWLLALALVLGAAIVLAAGRGDEVFGLILLGHAAWLARFDIARTTVSGTGLVRYAAANMLAATAWLGAAGLALVLGGRLSVSPVYDTVVHAVTIGFTLSMIMAHAPIILPAVIGKPLPYRSAFWVPTVLVNGGLLVRVLADIRGLDVMWQIGGTVLIVAQLIFVLVAAGSARARVNTTPGRQSAGTNTTESQ</sequence>
<reference evidence="3" key="1">
    <citation type="submission" date="2021-02" db="EMBL/GenBank/DDBJ databases">
        <title>Leucobacter sp. CX169.</title>
        <authorList>
            <person name="Cheng Y."/>
        </authorList>
    </citation>
    <scope>NUCLEOTIDE SEQUENCE [LARGE SCALE GENOMIC DNA]</scope>
    <source>
        <strain evidence="3">JY899</strain>
    </source>
</reference>
<feature type="transmembrane region" description="Helical" evidence="1">
    <location>
        <begin position="320"/>
        <end position="340"/>
    </location>
</feature>
<keyword evidence="1" id="KW-0812">Transmembrane</keyword>